<name>A0A382YCJ8_9ZZZZ</name>
<dbReference type="EMBL" id="UINC01174756">
    <property type="protein sequence ID" value="SVD81037.1"/>
    <property type="molecule type" value="Genomic_DNA"/>
</dbReference>
<organism evidence="1">
    <name type="scientific">marine metagenome</name>
    <dbReference type="NCBI Taxonomy" id="408172"/>
    <lineage>
        <taxon>unclassified sequences</taxon>
        <taxon>metagenomes</taxon>
        <taxon>ecological metagenomes</taxon>
    </lineage>
</organism>
<gene>
    <name evidence="1" type="ORF">METZ01_LOCUS433891</name>
</gene>
<proteinExistence type="predicted"/>
<dbReference type="AlphaFoldDB" id="A0A382YCJ8"/>
<sequence>PAGFGDVAAGFFASSAIDWLLASGTTTGCTQWSYCPEDLVNRAEIFTFLKRLDDGT</sequence>
<evidence type="ECO:0000313" key="1">
    <source>
        <dbReference type="EMBL" id="SVD81037.1"/>
    </source>
</evidence>
<protein>
    <recommendedName>
        <fullName evidence="2">SLH domain-containing protein</fullName>
    </recommendedName>
</protein>
<feature type="non-terminal residue" evidence="1">
    <location>
        <position position="1"/>
    </location>
</feature>
<reference evidence="1" key="1">
    <citation type="submission" date="2018-05" db="EMBL/GenBank/DDBJ databases">
        <authorList>
            <person name="Lanie J.A."/>
            <person name="Ng W.-L."/>
            <person name="Kazmierczak K.M."/>
            <person name="Andrzejewski T.M."/>
            <person name="Davidsen T.M."/>
            <person name="Wayne K.J."/>
            <person name="Tettelin H."/>
            <person name="Glass J.I."/>
            <person name="Rusch D."/>
            <person name="Podicherti R."/>
            <person name="Tsui H.-C.T."/>
            <person name="Winkler M.E."/>
        </authorList>
    </citation>
    <scope>NUCLEOTIDE SEQUENCE</scope>
</reference>
<accession>A0A382YCJ8</accession>
<evidence type="ECO:0008006" key="2">
    <source>
        <dbReference type="Google" id="ProtNLM"/>
    </source>
</evidence>